<evidence type="ECO:0000259" key="5">
    <source>
        <dbReference type="PROSITE" id="PS51039"/>
    </source>
</evidence>
<proteinExistence type="predicted"/>
<dbReference type="SMART" id="SM00154">
    <property type="entry name" value="ZnF_AN1"/>
    <property type="match status" value="1"/>
</dbReference>
<dbReference type="GO" id="GO:0008270">
    <property type="term" value="F:zinc ion binding"/>
    <property type="evidence" value="ECO:0007669"/>
    <property type="project" value="UniProtKB-KW"/>
</dbReference>
<dbReference type="PANTHER" id="PTHR10634">
    <property type="entry name" value="AN1-TYPE ZINC FINGER PROTEIN"/>
    <property type="match status" value="1"/>
</dbReference>
<feature type="region of interest" description="Disordered" evidence="4">
    <location>
        <begin position="1"/>
        <end position="26"/>
    </location>
</feature>
<evidence type="ECO:0000313" key="6">
    <source>
        <dbReference type="EMBL" id="AYV82265.1"/>
    </source>
</evidence>
<evidence type="ECO:0000256" key="3">
    <source>
        <dbReference type="ARBA" id="ARBA00022833"/>
    </source>
</evidence>
<protein>
    <recommendedName>
        <fullName evidence="5">AN1-type domain-containing protein</fullName>
    </recommendedName>
</protein>
<dbReference type="InterPro" id="IPR035896">
    <property type="entry name" value="AN1-like_Znf"/>
</dbReference>
<evidence type="ECO:0000256" key="4">
    <source>
        <dbReference type="SAM" id="MobiDB-lite"/>
    </source>
</evidence>
<dbReference type="InterPro" id="IPR050652">
    <property type="entry name" value="AN1_A20_ZnFinger"/>
</dbReference>
<feature type="domain" description="AN1-type" evidence="5">
    <location>
        <begin position="74"/>
        <end position="122"/>
    </location>
</feature>
<keyword evidence="1" id="KW-0479">Metal-binding</keyword>
<feature type="compositionally biased region" description="Low complexity" evidence="4">
    <location>
        <begin position="1"/>
        <end position="18"/>
    </location>
</feature>
<gene>
    <name evidence="6" type="ORF">Homavirus22_2</name>
</gene>
<dbReference type="Pfam" id="PF01428">
    <property type="entry name" value="zf-AN1"/>
    <property type="match status" value="1"/>
</dbReference>
<evidence type="ECO:0000256" key="2">
    <source>
        <dbReference type="ARBA" id="ARBA00022771"/>
    </source>
</evidence>
<reference evidence="6" key="1">
    <citation type="submission" date="2018-10" db="EMBL/GenBank/DDBJ databases">
        <title>Hidden diversity of soil giant viruses.</title>
        <authorList>
            <person name="Schulz F."/>
            <person name="Alteio L."/>
            <person name="Goudeau D."/>
            <person name="Ryan E.M."/>
            <person name="Malmstrom R.R."/>
            <person name="Blanchard J."/>
            <person name="Woyke T."/>
        </authorList>
    </citation>
    <scope>NUCLEOTIDE SEQUENCE</scope>
    <source>
        <strain evidence="6">HOV1</strain>
    </source>
</reference>
<dbReference type="InterPro" id="IPR000058">
    <property type="entry name" value="Znf_AN1"/>
</dbReference>
<dbReference type="EMBL" id="MK072353">
    <property type="protein sequence ID" value="AYV82265.1"/>
    <property type="molecule type" value="Genomic_DNA"/>
</dbReference>
<evidence type="ECO:0000256" key="1">
    <source>
        <dbReference type="ARBA" id="ARBA00022723"/>
    </source>
</evidence>
<name>A0A3G5A4U8_9VIRU</name>
<dbReference type="Gene3D" id="4.10.1110.10">
    <property type="entry name" value="AN1-like Zinc finger"/>
    <property type="match status" value="1"/>
</dbReference>
<dbReference type="PANTHER" id="PTHR10634:SF67">
    <property type="entry name" value="AN1-TYPE ZINC FINGER PROTEIN 3"/>
    <property type="match status" value="1"/>
</dbReference>
<keyword evidence="2" id="KW-0863">Zinc-finger</keyword>
<organism evidence="6">
    <name type="scientific">Homavirus sp</name>
    <dbReference type="NCBI Taxonomy" id="2487769"/>
    <lineage>
        <taxon>Viruses</taxon>
        <taxon>Varidnaviria</taxon>
        <taxon>Bamfordvirae</taxon>
        <taxon>Nucleocytoviricota</taxon>
        <taxon>Megaviricetes</taxon>
        <taxon>Imitervirales</taxon>
        <taxon>Mimiviridae</taxon>
        <taxon>Klosneuvirinae</taxon>
    </lineage>
</organism>
<dbReference type="SUPFAM" id="SSF118310">
    <property type="entry name" value="AN1-like Zinc finger"/>
    <property type="match status" value="1"/>
</dbReference>
<keyword evidence="3" id="KW-0862">Zinc</keyword>
<accession>A0A3G5A4U8</accession>
<sequence length="144" mass="16300">MSTRTSSTTNTSKTINTSDTKDTKDTKDILDTTDITDRTDRTDKTDKTDKTDIADIADTTDKTDTTRIDKQQLKNSRNRCAHIGCNARIGTIGFTCKCELIFCLTHRLPEIHDCDYDHKLFSKAILQSILIENKIVNSKLKNKI</sequence>
<dbReference type="PROSITE" id="PS51039">
    <property type="entry name" value="ZF_AN1"/>
    <property type="match status" value="1"/>
</dbReference>